<name>A0AAD5M2T2_PARTN</name>
<comment type="caution">
    <text evidence="1">The sequence shown here is derived from an EMBL/GenBank/DDBJ whole genome shotgun (WGS) entry which is preliminary data.</text>
</comment>
<dbReference type="EMBL" id="JAHQIW010000807">
    <property type="protein sequence ID" value="KAJ1350150.1"/>
    <property type="molecule type" value="Genomic_DNA"/>
</dbReference>
<dbReference type="AlphaFoldDB" id="A0AAD5M2T2"/>
<reference evidence="1" key="1">
    <citation type="submission" date="2021-06" db="EMBL/GenBank/DDBJ databases">
        <title>Parelaphostrongylus tenuis whole genome reference sequence.</title>
        <authorList>
            <person name="Garwood T.J."/>
            <person name="Larsen P.A."/>
            <person name="Fountain-Jones N.M."/>
            <person name="Garbe J.R."/>
            <person name="Macchietto M.G."/>
            <person name="Kania S.A."/>
            <person name="Gerhold R.W."/>
            <person name="Richards J.E."/>
            <person name="Wolf T.M."/>
        </authorList>
    </citation>
    <scope>NUCLEOTIDE SEQUENCE</scope>
    <source>
        <strain evidence="1">MNPRO001-30</strain>
        <tissue evidence="1">Meninges</tissue>
    </source>
</reference>
<dbReference type="Proteomes" id="UP001196413">
    <property type="component" value="Unassembled WGS sequence"/>
</dbReference>
<organism evidence="1 2">
    <name type="scientific">Parelaphostrongylus tenuis</name>
    <name type="common">Meningeal worm</name>
    <dbReference type="NCBI Taxonomy" id="148309"/>
    <lineage>
        <taxon>Eukaryota</taxon>
        <taxon>Metazoa</taxon>
        <taxon>Ecdysozoa</taxon>
        <taxon>Nematoda</taxon>
        <taxon>Chromadorea</taxon>
        <taxon>Rhabditida</taxon>
        <taxon>Rhabditina</taxon>
        <taxon>Rhabditomorpha</taxon>
        <taxon>Strongyloidea</taxon>
        <taxon>Metastrongylidae</taxon>
        <taxon>Parelaphostrongylus</taxon>
    </lineage>
</organism>
<evidence type="ECO:0000313" key="2">
    <source>
        <dbReference type="Proteomes" id="UP001196413"/>
    </source>
</evidence>
<evidence type="ECO:0000313" key="1">
    <source>
        <dbReference type="EMBL" id="KAJ1350150.1"/>
    </source>
</evidence>
<gene>
    <name evidence="1" type="ORF">KIN20_005873</name>
</gene>
<protein>
    <submittedName>
        <fullName evidence="1">Uncharacterized protein</fullName>
    </submittedName>
</protein>
<proteinExistence type="predicted"/>
<sequence length="59" mass="7105">MEQRNKDLHVISFGQLDEALRVHCIRVHVGTFIVLWLSTLDSRRSLWLHFLTKRLFSRE</sequence>
<accession>A0AAD5M2T2</accession>
<keyword evidence="2" id="KW-1185">Reference proteome</keyword>